<dbReference type="AlphaFoldDB" id="A0A059ECB3"/>
<dbReference type="EMBL" id="AWFH01000001">
    <property type="protein sequence ID" value="KCZ65283.1"/>
    <property type="molecule type" value="Genomic_DNA"/>
</dbReference>
<dbReference type="Proteomes" id="UP000024547">
    <property type="component" value="Unassembled WGS sequence"/>
</dbReference>
<evidence type="ECO:0000256" key="1">
    <source>
        <dbReference type="SAM" id="Phobius"/>
    </source>
</evidence>
<protein>
    <recommendedName>
        <fullName evidence="4">DUF4282 domain-containing protein</fullName>
    </recommendedName>
</protein>
<name>A0A059ECB3_9PROT</name>
<dbReference type="InterPro" id="IPR025557">
    <property type="entry name" value="DUF4282"/>
</dbReference>
<keyword evidence="1" id="KW-1133">Transmembrane helix</keyword>
<evidence type="ECO:0008006" key="4">
    <source>
        <dbReference type="Google" id="ProtNLM"/>
    </source>
</evidence>
<organism evidence="2 3">
    <name type="scientific">Hyphomonas atlantica</name>
    <dbReference type="NCBI Taxonomy" id="1280948"/>
    <lineage>
        <taxon>Bacteria</taxon>
        <taxon>Pseudomonadati</taxon>
        <taxon>Pseudomonadota</taxon>
        <taxon>Alphaproteobacteria</taxon>
        <taxon>Hyphomonadales</taxon>
        <taxon>Hyphomonadaceae</taxon>
        <taxon>Hyphomonas</taxon>
    </lineage>
</organism>
<evidence type="ECO:0000313" key="3">
    <source>
        <dbReference type="Proteomes" id="UP000024547"/>
    </source>
</evidence>
<dbReference type="STRING" id="1280948.HY36_02550"/>
<dbReference type="Pfam" id="PF14110">
    <property type="entry name" value="DUF4282"/>
    <property type="match status" value="1"/>
</dbReference>
<reference evidence="2 3" key="1">
    <citation type="journal article" date="2014" name="Antonie Van Leeuwenhoek">
        <title>Hyphomonas beringensis sp. nov. and Hyphomonas chukchiensis sp. nov., isolated from surface seawater of the Bering Sea and Chukchi Sea.</title>
        <authorList>
            <person name="Li C."/>
            <person name="Lai Q."/>
            <person name="Li G."/>
            <person name="Dong C."/>
            <person name="Wang J."/>
            <person name="Liao Y."/>
            <person name="Shao Z."/>
        </authorList>
    </citation>
    <scope>NUCLEOTIDE SEQUENCE [LARGE SCALE GENOMIC DNA]</scope>
    <source>
        <strain evidence="2 3">22II1-22F38</strain>
    </source>
</reference>
<sequence length="147" mass="16080">MRLPSRLGNKSGPPCPDLYSQMAAIVSRMPFPLEYGGHKMIQRLLTFDKLIGTTLIKILYYIGLVGIGLYAIIMLLTGLGVMVSQSFLGGIGIVIAAIIGGAISLLFWRFMCELYMLFFRISDDVRELKEMKSGPTPPAASPASSDF</sequence>
<feature type="transmembrane region" description="Helical" evidence="1">
    <location>
        <begin position="87"/>
        <end position="108"/>
    </location>
</feature>
<dbReference type="eggNOG" id="ENOG5033BCB">
    <property type="taxonomic scope" value="Bacteria"/>
</dbReference>
<dbReference type="PATRIC" id="fig|1280948.3.peg.504"/>
<proteinExistence type="predicted"/>
<keyword evidence="3" id="KW-1185">Reference proteome</keyword>
<comment type="caution">
    <text evidence="2">The sequence shown here is derived from an EMBL/GenBank/DDBJ whole genome shotgun (WGS) entry which is preliminary data.</text>
</comment>
<gene>
    <name evidence="2" type="ORF">HY36_02550</name>
</gene>
<evidence type="ECO:0000313" key="2">
    <source>
        <dbReference type="EMBL" id="KCZ65283.1"/>
    </source>
</evidence>
<feature type="transmembrane region" description="Helical" evidence="1">
    <location>
        <begin position="58"/>
        <end position="81"/>
    </location>
</feature>
<accession>A0A059ECB3</accession>
<keyword evidence="1" id="KW-0472">Membrane</keyword>
<keyword evidence="1" id="KW-0812">Transmembrane</keyword>